<keyword evidence="3" id="KW-1185">Reference proteome</keyword>
<evidence type="ECO:0000256" key="1">
    <source>
        <dbReference type="SAM" id="MobiDB-lite"/>
    </source>
</evidence>
<evidence type="ECO:0000313" key="3">
    <source>
        <dbReference type="Proteomes" id="UP000218811"/>
    </source>
</evidence>
<gene>
    <name evidence="2" type="ORF">WOLCODRAFT_17392</name>
</gene>
<dbReference type="AlphaFoldDB" id="A0A2H3JIA3"/>
<reference evidence="2 3" key="1">
    <citation type="journal article" date="2012" name="Science">
        <title>The Paleozoic origin of enzymatic lignin decomposition reconstructed from 31 fungal genomes.</title>
        <authorList>
            <person name="Floudas D."/>
            <person name="Binder M."/>
            <person name="Riley R."/>
            <person name="Barry K."/>
            <person name="Blanchette R.A."/>
            <person name="Henrissat B."/>
            <person name="Martinez A.T."/>
            <person name="Otillar R."/>
            <person name="Spatafora J.W."/>
            <person name="Yadav J.S."/>
            <person name="Aerts A."/>
            <person name="Benoit I."/>
            <person name="Boyd A."/>
            <person name="Carlson A."/>
            <person name="Copeland A."/>
            <person name="Coutinho P.M."/>
            <person name="de Vries R.P."/>
            <person name="Ferreira P."/>
            <person name="Findley K."/>
            <person name="Foster B."/>
            <person name="Gaskell J."/>
            <person name="Glotzer D."/>
            <person name="Gorecki P."/>
            <person name="Heitman J."/>
            <person name="Hesse C."/>
            <person name="Hori C."/>
            <person name="Igarashi K."/>
            <person name="Jurgens J.A."/>
            <person name="Kallen N."/>
            <person name="Kersten P."/>
            <person name="Kohler A."/>
            <person name="Kuees U."/>
            <person name="Kumar T.K.A."/>
            <person name="Kuo A."/>
            <person name="LaButti K."/>
            <person name="Larrondo L.F."/>
            <person name="Lindquist E."/>
            <person name="Ling A."/>
            <person name="Lombard V."/>
            <person name="Lucas S."/>
            <person name="Lundell T."/>
            <person name="Martin R."/>
            <person name="McLaughlin D.J."/>
            <person name="Morgenstern I."/>
            <person name="Morin E."/>
            <person name="Murat C."/>
            <person name="Nagy L.G."/>
            <person name="Nolan M."/>
            <person name="Ohm R.A."/>
            <person name="Patyshakuliyeva A."/>
            <person name="Rokas A."/>
            <person name="Ruiz-Duenas F.J."/>
            <person name="Sabat G."/>
            <person name="Salamov A."/>
            <person name="Samejima M."/>
            <person name="Schmutz J."/>
            <person name="Slot J.C."/>
            <person name="St John F."/>
            <person name="Stenlid J."/>
            <person name="Sun H."/>
            <person name="Sun S."/>
            <person name="Syed K."/>
            <person name="Tsang A."/>
            <person name="Wiebenga A."/>
            <person name="Young D."/>
            <person name="Pisabarro A."/>
            <person name="Eastwood D.C."/>
            <person name="Martin F."/>
            <person name="Cullen D."/>
            <person name="Grigoriev I.V."/>
            <person name="Hibbett D.S."/>
        </authorList>
    </citation>
    <scope>NUCLEOTIDE SEQUENCE [LARGE SCALE GENOMIC DNA]</scope>
    <source>
        <strain evidence="2 3">MD-104</strain>
    </source>
</reference>
<dbReference type="EMBL" id="KB468124">
    <property type="protein sequence ID" value="PCH41930.1"/>
    <property type="molecule type" value="Genomic_DNA"/>
</dbReference>
<organism evidence="2 3">
    <name type="scientific">Wolfiporia cocos (strain MD-104)</name>
    <name type="common">Brown rot fungus</name>
    <dbReference type="NCBI Taxonomy" id="742152"/>
    <lineage>
        <taxon>Eukaryota</taxon>
        <taxon>Fungi</taxon>
        <taxon>Dikarya</taxon>
        <taxon>Basidiomycota</taxon>
        <taxon>Agaricomycotina</taxon>
        <taxon>Agaricomycetes</taxon>
        <taxon>Polyporales</taxon>
        <taxon>Phaeolaceae</taxon>
        <taxon>Wolfiporia</taxon>
    </lineage>
</organism>
<feature type="region of interest" description="Disordered" evidence="1">
    <location>
        <begin position="1"/>
        <end position="29"/>
    </location>
</feature>
<dbReference type="Proteomes" id="UP000218811">
    <property type="component" value="Unassembled WGS sequence"/>
</dbReference>
<name>A0A2H3JIA3_WOLCO</name>
<proteinExistence type="predicted"/>
<accession>A0A2H3JIA3</accession>
<evidence type="ECO:0000313" key="2">
    <source>
        <dbReference type="EMBL" id="PCH41930.1"/>
    </source>
</evidence>
<sequence>MPQNSAKGTDHVKFGQVPAKLSPTQQTQEQQAPLQWWADNNGPEGKMARNHPDAILIANLLVNERKSSIITEGDKIEQGAKLAAWSHGMVPHLIHVGINLWRHFCAEADTRIHGSANRIKAIVVQACPELQEPLDPIRSLFCKALHFPRVYFLLQLTL</sequence>
<protein>
    <submittedName>
        <fullName evidence="2">Uncharacterized protein</fullName>
    </submittedName>
</protein>